<feature type="transmembrane region" description="Helical" evidence="6">
    <location>
        <begin position="101"/>
        <end position="125"/>
    </location>
</feature>
<evidence type="ECO:0000256" key="2">
    <source>
        <dbReference type="ARBA" id="ARBA00022475"/>
    </source>
</evidence>
<feature type="transmembrane region" description="Helical" evidence="6">
    <location>
        <begin position="226"/>
        <end position="244"/>
    </location>
</feature>
<evidence type="ECO:0000313" key="8">
    <source>
        <dbReference type="Proteomes" id="UP000092498"/>
    </source>
</evidence>
<organism evidence="7 8">
    <name type="scientific">Candidatus Viadribacter manganicus</name>
    <dbReference type="NCBI Taxonomy" id="1759059"/>
    <lineage>
        <taxon>Bacteria</taxon>
        <taxon>Pseudomonadati</taxon>
        <taxon>Pseudomonadota</taxon>
        <taxon>Alphaproteobacteria</taxon>
        <taxon>Hyphomonadales</taxon>
        <taxon>Hyphomonadaceae</taxon>
        <taxon>Candidatus Viadribacter</taxon>
    </lineage>
</organism>
<dbReference type="EMBL" id="CP013244">
    <property type="protein sequence ID" value="ANP44698.1"/>
    <property type="molecule type" value="Genomic_DNA"/>
</dbReference>
<dbReference type="Pfam" id="PF12679">
    <property type="entry name" value="ABC2_membrane_2"/>
    <property type="match status" value="1"/>
</dbReference>
<keyword evidence="3 6" id="KW-0812">Transmembrane</keyword>
<feature type="transmembrane region" description="Helical" evidence="6">
    <location>
        <begin position="62"/>
        <end position="80"/>
    </location>
</feature>
<dbReference type="RefSeq" id="WP_066767165.1">
    <property type="nucleotide sequence ID" value="NZ_CP013244.1"/>
</dbReference>
<keyword evidence="2" id="KW-1003">Cell membrane</keyword>
<feature type="transmembrane region" description="Helical" evidence="6">
    <location>
        <begin position="167"/>
        <end position="189"/>
    </location>
</feature>
<dbReference type="InterPro" id="IPR051449">
    <property type="entry name" value="ABC-2_transporter_component"/>
</dbReference>
<feature type="transmembrane region" description="Helical" evidence="6">
    <location>
        <begin position="137"/>
        <end position="155"/>
    </location>
</feature>
<keyword evidence="5 6" id="KW-0472">Membrane</keyword>
<gene>
    <name evidence="7" type="ORF">ATE48_01555</name>
</gene>
<sequence>MKKRPGLASLAAVYRRELLSYITTPTAYVFVAVFLFSIGLFTFQIGGLFESRRADLTPFFAFHPWIFMVFLPAVSMRLWAEESRSGAIELLMTLPAPTWSLVLGKFLAAWTIAGVALVLTLPLWITVSALGSPDNAAIFTAYLGSLLMAGAYIAIGSVMSSLTQAQIVAFVLAVLVSFLLTALGLPLVLDFFSGFVSGGVAEGIARFSILHHFDAAQRGVVEFRSVFYFVSLIALCLGFTALAVDARRGG</sequence>
<reference evidence="7 8" key="1">
    <citation type="submission" date="2015-11" db="EMBL/GenBank/DDBJ databases">
        <title>Whole-Genome Sequence of Candidatus Oderbacter manganicum from the National Park Lower Oder Valley, Germany.</title>
        <authorList>
            <person name="Braun B."/>
            <person name="Liere K."/>
            <person name="Szewzyk U."/>
        </authorList>
    </citation>
    <scope>NUCLEOTIDE SEQUENCE [LARGE SCALE GENOMIC DNA]</scope>
    <source>
        <strain evidence="7 8">OTSz_A_272</strain>
    </source>
</reference>
<dbReference type="PANTHER" id="PTHR30294:SF29">
    <property type="entry name" value="MULTIDRUG ABC TRANSPORTER PERMEASE YBHS-RELATED"/>
    <property type="match status" value="1"/>
</dbReference>
<proteinExistence type="predicted"/>
<dbReference type="GO" id="GO:0005886">
    <property type="term" value="C:plasma membrane"/>
    <property type="evidence" value="ECO:0007669"/>
    <property type="project" value="UniProtKB-SubCell"/>
</dbReference>
<dbReference type="STRING" id="1759059.ATE48_01555"/>
<accession>A0A1B1ADR3</accession>
<dbReference type="Proteomes" id="UP000092498">
    <property type="component" value="Chromosome"/>
</dbReference>
<keyword evidence="4 6" id="KW-1133">Transmembrane helix</keyword>
<protein>
    <submittedName>
        <fullName evidence="7">ABC transporter permease</fullName>
    </submittedName>
</protein>
<evidence type="ECO:0000256" key="6">
    <source>
        <dbReference type="SAM" id="Phobius"/>
    </source>
</evidence>
<evidence type="ECO:0000256" key="3">
    <source>
        <dbReference type="ARBA" id="ARBA00022692"/>
    </source>
</evidence>
<dbReference type="AlphaFoldDB" id="A0A1B1ADR3"/>
<evidence type="ECO:0000256" key="5">
    <source>
        <dbReference type="ARBA" id="ARBA00023136"/>
    </source>
</evidence>
<evidence type="ECO:0000256" key="4">
    <source>
        <dbReference type="ARBA" id="ARBA00022989"/>
    </source>
</evidence>
<dbReference type="OrthoDB" id="9794512at2"/>
<feature type="transmembrane region" description="Helical" evidence="6">
    <location>
        <begin position="21"/>
        <end position="42"/>
    </location>
</feature>
<dbReference type="InParanoid" id="A0A1B1ADR3"/>
<keyword evidence="8" id="KW-1185">Reference proteome</keyword>
<name>A0A1B1ADR3_9PROT</name>
<dbReference type="KEGG" id="cbot:ATE48_01555"/>
<evidence type="ECO:0000256" key="1">
    <source>
        <dbReference type="ARBA" id="ARBA00004651"/>
    </source>
</evidence>
<comment type="subcellular location">
    <subcellularLocation>
        <location evidence="1">Cell membrane</location>
        <topology evidence="1">Multi-pass membrane protein</topology>
    </subcellularLocation>
</comment>
<dbReference type="PRINTS" id="PR01414">
    <property type="entry name" value="CCMBBIOGNSIS"/>
</dbReference>
<dbReference type="GO" id="GO:0140359">
    <property type="term" value="F:ABC-type transporter activity"/>
    <property type="evidence" value="ECO:0007669"/>
    <property type="project" value="InterPro"/>
</dbReference>
<dbReference type="PANTHER" id="PTHR30294">
    <property type="entry name" value="MEMBRANE COMPONENT OF ABC TRANSPORTER YHHJ-RELATED"/>
    <property type="match status" value="1"/>
</dbReference>
<evidence type="ECO:0000313" key="7">
    <source>
        <dbReference type="EMBL" id="ANP44698.1"/>
    </source>
</evidence>